<keyword evidence="1" id="KW-0812">Transmembrane</keyword>
<feature type="transmembrane region" description="Helical" evidence="1">
    <location>
        <begin position="345"/>
        <end position="364"/>
    </location>
</feature>
<name>A0A4V2JF56_9MICO</name>
<feature type="transmembrane region" description="Helical" evidence="1">
    <location>
        <begin position="177"/>
        <end position="196"/>
    </location>
</feature>
<keyword evidence="3" id="KW-0808">Transferase</keyword>
<keyword evidence="4" id="KW-1185">Reference proteome</keyword>
<feature type="transmembrane region" description="Helical" evidence="1">
    <location>
        <begin position="376"/>
        <end position="397"/>
    </location>
</feature>
<dbReference type="Proteomes" id="UP000294194">
    <property type="component" value="Unassembled WGS sequence"/>
</dbReference>
<keyword evidence="1" id="KW-1133">Transmembrane helix</keyword>
<proteinExistence type="predicted"/>
<feature type="transmembrane region" description="Helical" evidence="1">
    <location>
        <begin position="265"/>
        <end position="286"/>
    </location>
</feature>
<sequence>MNCVVWGEGGSVASDVAPRIERDSAVDLVKAVCLLIVVGLHALMAGVTVGDGGLAVTNSLEGHPIFAWATWGVQIMPLFFLLGGFSSLTQWRRMKTGGATAGDYIRQRVQRLAHPALLPIALVAGCLAAVALTGVSNEVLSQVGFRIGQPLWFLAVYLGCAGFVPLMARLHDAHPRLTLFGLLALSICVDVTSRALEAPGLGALNFLFVWLFIQQLGFWYADGWFLRRNRWLLLALALGAFGLLTGLTMGLGYSTDMYVNLNPPTICILVLGVGQLLLFSAAHPWLVRMAHVPSLQRAAAGVNRHSMTIYLWHVPVVVLVALTMMTARLPFPEPLSRAWWETRPLFLLAIAVGLVPVVLLVAYYDSRQRALVQRSTPGWLAAIKVALAVAGVAIILLVGFTPAPAAAIAIALLFLAVRLQVLRRRRVHPPSESLP</sequence>
<dbReference type="Pfam" id="PF01757">
    <property type="entry name" value="Acyl_transf_3"/>
    <property type="match status" value="1"/>
</dbReference>
<organism evidence="3 4">
    <name type="scientific">Glaciihabitans arcticus</name>
    <dbReference type="NCBI Taxonomy" id="2668039"/>
    <lineage>
        <taxon>Bacteria</taxon>
        <taxon>Bacillati</taxon>
        <taxon>Actinomycetota</taxon>
        <taxon>Actinomycetes</taxon>
        <taxon>Micrococcales</taxon>
        <taxon>Microbacteriaceae</taxon>
        <taxon>Glaciihabitans</taxon>
    </lineage>
</organism>
<evidence type="ECO:0000313" key="3">
    <source>
        <dbReference type="EMBL" id="TBN58059.1"/>
    </source>
</evidence>
<accession>A0A4V2JF56</accession>
<protein>
    <submittedName>
        <fullName evidence="3">Acyltransferase</fullName>
    </submittedName>
</protein>
<evidence type="ECO:0000259" key="2">
    <source>
        <dbReference type="Pfam" id="PF01757"/>
    </source>
</evidence>
<evidence type="ECO:0000256" key="1">
    <source>
        <dbReference type="SAM" id="Phobius"/>
    </source>
</evidence>
<feature type="transmembrane region" description="Helical" evidence="1">
    <location>
        <begin position="116"/>
        <end position="136"/>
    </location>
</feature>
<comment type="caution">
    <text evidence="3">The sequence shown here is derived from an EMBL/GenBank/DDBJ whole genome shotgun (WGS) entry which is preliminary data.</text>
</comment>
<evidence type="ECO:0000313" key="4">
    <source>
        <dbReference type="Proteomes" id="UP000294194"/>
    </source>
</evidence>
<feature type="transmembrane region" description="Helical" evidence="1">
    <location>
        <begin position="202"/>
        <end position="220"/>
    </location>
</feature>
<feature type="transmembrane region" description="Helical" evidence="1">
    <location>
        <begin position="28"/>
        <end position="45"/>
    </location>
</feature>
<keyword evidence="1" id="KW-0472">Membrane</keyword>
<dbReference type="EMBL" id="SISG01000001">
    <property type="protein sequence ID" value="TBN58059.1"/>
    <property type="molecule type" value="Genomic_DNA"/>
</dbReference>
<feature type="transmembrane region" description="Helical" evidence="1">
    <location>
        <begin position="232"/>
        <end position="253"/>
    </location>
</feature>
<dbReference type="GO" id="GO:0016747">
    <property type="term" value="F:acyltransferase activity, transferring groups other than amino-acyl groups"/>
    <property type="evidence" value="ECO:0007669"/>
    <property type="project" value="InterPro"/>
</dbReference>
<feature type="domain" description="Acyltransferase 3" evidence="2">
    <location>
        <begin position="25"/>
        <end position="360"/>
    </location>
</feature>
<feature type="transmembrane region" description="Helical" evidence="1">
    <location>
        <begin position="403"/>
        <end position="421"/>
    </location>
</feature>
<reference evidence="4" key="1">
    <citation type="submission" date="2019-02" db="EMBL/GenBank/DDBJ databases">
        <title>Glaciihabitans arcticus sp. nov., a psychrotolerant bacterium isolated from polar soil.</title>
        <authorList>
            <person name="Dahal R.H."/>
        </authorList>
    </citation>
    <scope>NUCLEOTIDE SEQUENCE [LARGE SCALE GENOMIC DNA]</scope>
    <source>
        <strain evidence="4">RP-3-7</strain>
    </source>
</reference>
<gene>
    <name evidence="3" type="ORF">EYE40_12010</name>
</gene>
<feature type="transmembrane region" description="Helical" evidence="1">
    <location>
        <begin position="151"/>
        <end position="170"/>
    </location>
</feature>
<dbReference type="InterPro" id="IPR002656">
    <property type="entry name" value="Acyl_transf_3_dom"/>
</dbReference>
<keyword evidence="3" id="KW-0012">Acyltransferase</keyword>
<feature type="transmembrane region" description="Helical" evidence="1">
    <location>
        <begin position="65"/>
        <end position="85"/>
    </location>
</feature>
<dbReference type="AlphaFoldDB" id="A0A4V2JF56"/>
<feature type="transmembrane region" description="Helical" evidence="1">
    <location>
        <begin position="307"/>
        <end position="325"/>
    </location>
</feature>